<dbReference type="InterPro" id="IPR003593">
    <property type="entry name" value="AAA+_ATPase"/>
</dbReference>
<dbReference type="SMART" id="SM00382">
    <property type="entry name" value="AAA"/>
    <property type="match status" value="1"/>
</dbReference>
<dbReference type="GO" id="GO:0005524">
    <property type="term" value="F:ATP binding"/>
    <property type="evidence" value="ECO:0007669"/>
    <property type="project" value="UniProtKB-KW"/>
</dbReference>
<dbReference type="Proteomes" id="UP000095751">
    <property type="component" value="Unassembled WGS sequence"/>
</dbReference>
<dbReference type="InParanoid" id="A0A1E7EYN3"/>
<organism evidence="4 5">
    <name type="scientific">Fragilariopsis cylindrus CCMP1102</name>
    <dbReference type="NCBI Taxonomy" id="635003"/>
    <lineage>
        <taxon>Eukaryota</taxon>
        <taxon>Sar</taxon>
        <taxon>Stramenopiles</taxon>
        <taxon>Ochrophyta</taxon>
        <taxon>Bacillariophyta</taxon>
        <taxon>Bacillariophyceae</taxon>
        <taxon>Bacillariophycidae</taxon>
        <taxon>Bacillariales</taxon>
        <taxon>Bacillariaceae</taxon>
        <taxon>Fragilariopsis</taxon>
    </lineage>
</organism>
<dbReference type="InterPro" id="IPR045735">
    <property type="entry name" value="Spore_III_AA_AAA+_ATPase"/>
</dbReference>
<protein>
    <recommendedName>
        <fullName evidence="3">AAA+ ATPase domain-containing protein</fullName>
    </recommendedName>
</protein>
<keyword evidence="1" id="KW-0547">Nucleotide-binding</keyword>
<evidence type="ECO:0000256" key="1">
    <source>
        <dbReference type="ARBA" id="ARBA00022741"/>
    </source>
</evidence>
<evidence type="ECO:0000313" key="5">
    <source>
        <dbReference type="Proteomes" id="UP000095751"/>
    </source>
</evidence>
<keyword evidence="2" id="KW-0067">ATP-binding</keyword>
<dbReference type="KEGG" id="fcy:FRACYDRAFT_193060"/>
<evidence type="ECO:0000256" key="2">
    <source>
        <dbReference type="ARBA" id="ARBA00022840"/>
    </source>
</evidence>
<accession>A0A1E7EYN3</accession>
<reference evidence="4 5" key="1">
    <citation type="submission" date="2016-09" db="EMBL/GenBank/DDBJ databases">
        <title>Extensive genetic diversity and differential bi-allelic expression allows diatom success in the polar Southern Ocean.</title>
        <authorList>
            <consortium name="DOE Joint Genome Institute"/>
            <person name="Mock T."/>
            <person name="Otillar R.P."/>
            <person name="Strauss J."/>
            <person name="Dupont C."/>
            <person name="Frickenhaus S."/>
            <person name="Maumus F."/>
            <person name="Mcmullan M."/>
            <person name="Sanges R."/>
            <person name="Schmutz J."/>
            <person name="Toseland A."/>
            <person name="Valas R."/>
            <person name="Veluchamy A."/>
            <person name="Ward B.J."/>
            <person name="Allen A."/>
            <person name="Barry K."/>
            <person name="Falciatore A."/>
            <person name="Ferrante M."/>
            <person name="Fortunato A.E."/>
            <person name="Gloeckner G."/>
            <person name="Gruber A."/>
            <person name="Hipkin R."/>
            <person name="Janech M."/>
            <person name="Kroth P."/>
            <person name="Leese F."/>
            <person name="Lindquist E."/>
            <person name="Lyon B.R."/>
            <person name="Martin J."/>
            <person name="Mayer C."/>
            <person name="Parker M."/>
            <person name="Quesneville H."/>
            <person name="Raymond J."/>
            <person name="Uhlig C."/>
            <person name="Valentin K.U."/>
            <person name="Worden A.Z."/>
            <person name="Armbrust E.V."/>
            <person name="Bowler C."/>
            <person name="Green B."/>
            <person name="Moulton V."/>
            <person name="Van Oosterhout C."/>
            <person name="Grigoriev I."/>
        </authorList>
    </citation>
    <scope>NUCLEOTIDE SEQUENCE [LARGE SCALE GENOMIC DNA]</scope>
    <source>
        <strain evidence="4 5">CCMP1102</strain>
    </source>
</reference>
<gene>
    <name evidence="4" type="ORF">FRACYDRAFT_193060</name>
</gene>
<name>A0A1E7EYN3_9STRA</name>
<dbReference type="CDD" id="cd00009">
    <property type="entry name" value="AAA"/>
    <property type="match status" value="1"/>
</dbReference>
<dbReference type="EMBL" id="KV784369">
    <property type="protein sequence ID" value="OEU10977.1"/>
    <property type="molecule type" value="Genomic_DNA"/>
</dbReference>
<evidence type="ECO:0000259" key="3">
    <source>
        <dbReference type="SMART" id="SM00382"/>
    </source>
</evidence>
<dbReference type="Pfam" id="PF19568">
    <property type="entry name" value="Spore_III_AA"/>
    <property type="match status" value="1"/>
</dbReference>
<dbReference type="InterPro" id="IPR027417">
    <property type="entry name" value="P-loop_NTPase"/>
</dbReference>
<dbReference type="AlphaFoldDB" id="A0A1E7EYN3"/>
<evidence type="ECO:0000313" key="4">
    <source>
        <dbReference type="EMBL" id="OEU10977.1"/>
    </source>
</evidence>
<dbReference type="OrthoDB" id="26838at2759"/>
<proteinExistence type="predicted"/>
<feature type="domain" description="AAA+ ATPase" evidence="3">
    <location>
        <begin position="129"/>
        <end position="294"/>
    </location>
</feature>
<dbReference type="Gene3D" id="3.40.50.300">
    <property type="entry name" value="P-loop containing nucleotide triphosphate hydrolases"/>
    <property type="match status" value="1"/>
</dbReference>
<sequence length="357" mass="39004">MLLSPRLDIVDEIDSLLDLVPCEFIAPLRRTPDLRENLLEIVLDVGSKPYAWIKDERLILSEENITSQILQDSIGCLDFGSDNRASLDGCLHRISAIRNRSNQLVGATLRAGRYIPGNATMIIDILLGSNASVLFVGPPGSAKTSIIRDVANILSEHKSVVIVDTSNEISGSGDIPHGCIGRSRRMQVPNLDGQADIMVECVQNHTPEVIIIDEIGRKKEVSAALTCKERGVRIIASAHGDLAGLVRNSALWDLVGGVSTVTVGDTRAAEGSKLRTERRGPPIFDVVVELKRNLKDEWQVILNSAAAVDSILENGTYISQIRTRTPCGEGPLQIREVEHDTNRSKRIEEQLDNLSSN</sequence>
<dbReference type="SUPFAM" id="SSF52540">
    <property type="entry name" value="P-loop containing nucleoside triphosphate hydrolases"/>
    <property type="match status" value="1"/>
</dbReference>
<dbReference type="PANTHER" id="PTHR20953:SF3">
    <property type="entry name" value="P-LOOP CONTAINING NUCLEOSIDE TRIPHOSPHATE HYDROLASES SUPERFAMILY PROTEIN"/>
    <property type="match status" value="1"/>
</dbReference>
<dbReference type="PANTHER" id="PTHR20953">
    <property type="entry name" value="KINASE-RELATED"/>
    <property type="match status" value="1"/>
</dbReference>
<keyword evidence="5" id="KW-1185">Reference proteome</keyword>